<proteinExistence type="predicted"/>
<evidence type="ECO:0000313" key="1">
    <source>
        <dbReference type="EMBL" id="RXK62280.1"/>
    </source>
</evidence>
<comment type="caution">
    <text evidence="1">The sequence shown here is derived from an EMBL/GenBank/DDBJ whole genome shotgun (WGS) entry which is preliminary data.</text>
</comment>
<gene>
    <name evidence="1" type="ORF">ESA94_04520</name>
</gene>
<dbReference type="AlphaFoldDB" id="A0A4Q1CMM6"/>
<reference evidence="1 2" key="1">
    <citation type="submission" date="2019-01" db="EMBL/GenBank/DDBJ databases">
        <title>Lacibacter sp. strain TTM-7.</title>
        <authorList>
            <person name="Chen W.-M."/>
        </authorList>
    </citation>
    <scope>NUCLEOTIDE SEQUENCE [LARGE SCALE GENOMIC DNA]</scope>
    <source>
        <strain evidence="1 2">TTM-7</strain>
    </source>
</reference>
<keyword evidence="2" id="KW-1185">Reference proteome</keyword>
<dbReference type="EMBL" id="SDHW01000001">
    <property type="protein sequence ID" value="RXK62280.1"/>
    <property type="molecule type" value="Genomic_DNA"/>
</dbReference>
<protein>
    <submittedName>
        <fullName evidence="1">Acyl-CoA reductase</fullName>
    </submittedName>
</protein>
<dbReference type="OrthoDB" id="1522941at2"/>
<dbReference type="RefSeq" id="WP_129129651.1">
    <property type="nucleotide sequence ID" value="NZ_SDHW01000001.1"/>
</dbReference>
<organism evidence="1 2">
    <name type="scientific">Lacibacter luteus</name>
    <dbReference type="NCBI Taxonomy" id="2508719"/>
    <lineage>
        <taxon>Bacteria</taxon>
        <taxon>Pseudomonadati</taxon>
        <taxon>Bacteroidota</taxon>
        <taxon>Chitinophagia</taxon>
        <taxon>Chitinophagales</taxon>
        <taxon>Chitinophagaceae</taxon>
        <taxon>Lacibacter</taxon>
    </lineage>
</organism>
<sequence length="331" mass="38082">MNLQQRLEILSQLGEYISSNSPEWQVACQRAEQQNNWFTQAFIKNATDSIADNFLLLTKLRSWADYYHLNDSVIPKTIGIVMAGNIPLVGFHDFLTVFISGHKQVCKLSSKDDVLLKHLVQKMTEWNPETAQYVQFNSMLKNCDAYIATGSDNSARYFEYYFGRYPSIIRKNRTSVALLTGNETEEQLSLLADDVMLYFGLGCRNVTKLYVPANYDFVPLLNALKKYKWMFDHHKYRSNYDYQLAIYLMNNVYYMTNDCIVLVENEQLFSPIGTLHYSYYNSANEVTDELKNHEQVQAVTGTATIPFGYAQQPGLMDYADGVDVMAFLLSL</sequence>
<name>A0A4Q1CMM6_9BACT</name>
<accession>A0A4Q1CMM6</accession>
<dbReference type="Proteomes" id="UP000290204">
    <property type="component" value="Unassembled WGS sequence"/>
</dbReference>
<evidence type="ECO:0000313" key="2">
    <source>
        <dbReference type="Proteomes" id="UP000290204"/>
    </source>
</evidence>